<evidence type="ECO:0000313" key="2">
    <source>
        <dbReference type="Proteomes" id="UP001162029"/>
    </source>
</evidence>
<dbReference type="AlphaFoldDB" id="A0AAV0TB57"/>
<dbReference type="EMBL" id="CANTFM010000273">
    <property type="protein sequence ID" value="CAI5716888.1"/>
    <property type="molecule type" value="Genomic_DNA"/>
</dbReference>
<dbReference type="Proteomes" id="UP001162029">
    <property type="component" value="Unassembled WGS sequence"/>
</dbReference>
<proteinExistence type="predicted"/>
<sequence>MGSVVEVVEQLKWRRAVPHGPVPSVMYLVAAVQSPNSPLMTNNWIVHVVHVPSVVVLPKPTRWLDVGANRPSVALQLIVAERNSVLLMKHLVVLPGQNVRCGFGDEPRSKPA</sequence>
<protein>
    <submittedName>
        <fullName evidence="1">Uncharacterized protein</fullName>
    </submittedName>
</protein>
<reference evidence="1" key="1">
    <citation type="submission" date="2022-12" db="EMBL/GenBank/DDBJ databases">
        <authorList>
            <person name="Webb A."/>
        </authorList>
    </citation>
    <scope>NUCLEOTIDE SEQUENCE</scope>
    <source>
        <strain evidence="1">Pd1</strain>
    </source>
</reference>
<accession>A0AAV0TB57</accession>
<comment type="caution">
    <text evidence="1">The sequence shown here is derived from an EMBL/GenBank/DDBJ whole genome shotgun (WGS) entry which is preliminary data.</text>
</comment>
<organism evidence="1 2">
    <name type="scientific">Peronospora destructor</name>
    <dbReference type="NCBI Taxonomy" id="86335"/>
    <lineage>
        <taxon>Eukaryota</taxon>
        <taxon>Sar</taxon>
        <taxon>Stramenopiles</taxon>
        <taxon>Oomycota</taxon>
        <taxon>Peronosporomycetes</taxon>
        <taxon>Peronosporales</taxon>
        <taxon>Peronosporaceae</taxon>
        <taxon>Peronospora</taxon>
    </lineage>
</organism>
<keyword evidence="2" id="KW-1185">Reference proteome</keyword>
<gene>
    <name evidence="1" type="ORF">PDE001_LOCUS1585</name>
</gene>
<evidence type="ECO:0000313" key="1">
    <source>
        <dbReference type="EMBL" id="CAI5716888.1"/>
    </source>
</evidence>
<name>A0AAV0TB57_9STRA</name>